<dbReference type="Pfam" id="PF01535">
    <property type="entry name" value="PPR"/>
    <property type="match status" value="8"/>
</dbReference>
<dbReference type="PANTHER" id="PTHR47926">
    <property type="entry name" value="PENTATRICOPEPTIDE REPEAT-CONTAINING PROTEIN"/>
    <property type="match status" value="1"/>
</dbReference>
<keyword evidence="4" id="KW-1185">Reference proteome</keyword>
<dbReference type="GO" id="GO:0009451">
    <property type="term" value="P:RNA modification"/>
    <property type="evidence" value="ECO:0007669"/>
    <property type="project" value="InterPro"/>
</dbReference>
<dbReference type="FunFam" id="1.25.40.10:FF:000381">
    <property type="entry name" value="Pentatricopeptide repeat-containing protein"/>
    <property type="match status" value="1"/>
</dbReference>
<dbReference type="GeneID" id="109717219"/>
<keyword evidence="2" id="KW-0809">Transit peptide</keyword>
<dbReference type="Proteomes" id="UP000515123">
    <property type="component" value="Linkage group 11"/>
</dbReference>
<evidence type="ECO:0000313" key="4">
    <source>
        <dbReference type="Proteomes" id="UP000515123"/>
    </source>
</evidence>
<dbReference type="InterPro" id="IPR011990">
    <property type="entry name" value="TPR-like_helical_dom_sf"/>
</dbReference>
<dbReference type="FunFam" id="1.25.40.10:FF:001325">
    <property type="entry name" value="Tetratricopeptide repeat (TPR)-like superfamily protein"/>
    <property type="match status" value="1"/>
</dbReference>
<dbReference type="NCBIfam" id="TIGR00756">
    <property type="entry name" value="PPR"/>
    <property type="match status" value="3"/>
</dbReference>
<feature type="repeat" description="PPR" evidence="3">
    <location>
        <begin position="138"/>
        <end position="172"/>
    </location>
</feature>
<dbReference type="GO" id="GO:0003723">
    <property type="term" value="F:RNA binding"/>
    <property type="evidence" value="ECO:0007669"/>
    <property type="project" value="InterPro"/>
</dbReference>
<organism evidence="5">
    <name type="scientific">Ananas comosus</name>
    <name type="common">Pineapple</name>
    <name type="synonym">Ananas ananas</name>
    <dbReference type="NCBI Taxonomy" id="4615"/>
    <lineage>
        <taxon>Eukaryota</taxon>
        <taxon>Viridiplantae</taxon>
        <taxon>Streptophyta</taxon>
        <taxon>Embryophyta</taxon>
        <taxon>Tracheophyta</taxon>
        <taxon>Spermatophyta</taxon>
        <taxon>Magnoliopsida</taxon>
        <taxon>Liliopsida</taxon>
        <taxon>Poales</taxon>
        <taxon>Bromeliaceae</taxon>
        <taxon>Bromelioideae</taxon>
        <taxon>Ananas</taxon>
    </lineage>
</organism>
<evidence type="ECO:0000313" key="6">
    <source>
        <dbReference type="RefSeq" id="XP_020098480.1"/>
    </source>
</evidence>
<feature type="repeat" description="PPR" evidence="3">
    <location>
        <begin position="642"/>
        <end position="676"/>
    </location>
</feature>
<feature type="repeat" description="PPR" evidence="3">
    <location>
        <begin position="438"/>
        <end position="472"/>
    </location>
</feature>
<dbReference type="PROSITE" id="PS51375">
    <property type="entry name" value="PPR"/>
    <property type="match status" value="5"/>
</dbReference>
<sequence>MLRSLLRATSFSSTLASFSSHLKPTRIIRFRAITSLNLNKHSESRKPNSSCGTMAEVLEILGPFHLIFPTSEVRLYVRMLRKCIRSRDSFMGSLVHAHVIKRGFNSDLLVSNVLLDMYAKAGTLVGCDKLFDEMPERDLISWCTLISGFVNHGFDLEAFLIFRRMCSGSLKPNRFVISSVLKACGGSRILELGLLVRGIVIKSGLFVDRFVEVGFVDMYAKCGDVESALKLFYEIPIKSPVAWNAMISGFVQNGYFIEGAKLCRDMCRVGLFMDLVTLRIVANIAAVLEMFEFCKNLHVYAIKVGLSTDSFVVAELVKLLTNVGEVEYMGKLFSLVKRPETSLYSLVISGYHLHGYREEAVKLAEALLSLDPNLREGDSVAVLNLCLSKGEIMQLHARVFKARQFSYLSVGNTLISLYSKIGEMTDAGEIFREMPANDAISWTTIMAGYVQNLQFGKALDTLRAFRKTGIQLDQYCLATIINTCTGLQDISKGKQIHSLVIILGLAFSDFITASLLHMYAKCGFIEVAAKLFSCSLSPQNIVLKNIMLSGYCWNSQPEKAVLLFFRECQSGLVPDQFTYSTALNACADVRAKEAGEQIHCCVAKSGFESSDVIVGNAIINLYMKCGCLANACKFFYSMKSCNTNSYAMLMLGYIQNRCSSEALQLFSRMQQSGLRANPVAFARLLRGCADLSAIDLGKQVHASIIKMGMVSDVYIDNALVGMYAKSAVRDEALETSEELSMKDDQVCDLIDNEFSQAEETENNLKAFGLFTLQEVEQNHGCNEDITNHNSSVTSKIFETFLPVTVIRRNLKFNSSVVNIMNKVNDDCMIEENNVFDKILAKEVVLKNSTGLECAGNERASVNFFNIMQEDSVISDQILLVVFFGDSYLKMFEKINSLKILKRSDYRNKGLFSSVRGSAVTAV</sequence>
<accession>A0A6P5FRA0</accession>
<feature type="repeat" description="PPR" evidence="3">
    <location>
        <begin position="540"/>
        <end position="574"/>
    </location>
</feature>
<feature type="repeat" description="PPR" evidence="3">
    <location>
        <begin position="239"/>
        <end position="273"/>
    </location>
</feature>
<dbReference type="PANTHER" id="PTHR47926:SF360">
    <property type="entry name" value="PENTATRICOPEPTIDE REPEAT-CONTAINING PROTEIN"/>
    <property type="match status" value="1"/>
</dbReference>
<gene>
    <name evidence="5 6" type="primary">LOC109717219</name>
</gene>
<reference evidence="4" key="1">
    <citation type="journal article" date="2015" name="Nat. Genet.">
        <title>The pineapple genome and the evolution of CAM photosynthesis.</title>
        <authorList>
            <person name="Ming R."/>
            <person name="VanBuren R."/>
            <person name="Wai C.M."/>
            <person name="Tang H."/>
            <person name="Schatz M.C."/>
            <person name="Bowers J.E."/>
            <person name="Lyons E."/>
            <person name="Wang M.L."/>
            <person name="Chen J."/>
            <person name="Biggers E."/>
            <person name="Zhang J."/>
            <person name="Huang L."/>
            <person name="Zhang L."/>
            <person name="Miao W."/>
            <person name="Zhang J."/>
            <person name="Ye Z."/>
            <person name="Miao C."/>
            <person name="Lin Z."/>
            <person name="Wang H."/>
            <person name="Zhou H."/>
            <person name="Yim W.C."/>
            <person name="Priest H.D."/>
            <person name="Zheng C."/>
            <person name="Woodhouse M."/>
            <person name="Edger P.P."/>
            <person name="Guyot R."/>
            <person name="Guo H.B."/>
            <person name="Guo H."/>
            <person name="Zheng G."/>
            <person name="Singh R."/>
            <person name="Sharma A."/>
            <person name="Min X."/>
            <person name="Zheng Y."/>
            <person name="Lee H."/>
            <person name="Gurtowski J."/>
            <person name="Sedlazeck F.J."/>
            <person name="Harkess A."/>
            <person name="McKain M.R."/>
            <person name="Liao Z."/>
            <person name="Fang J."/>
            <person name="Liu J."/>
            <person name="Zhang X."/>
            <person name="Zhang Q."/>
            <person name="Hu W."/>
            <person name="Qin Y."/>
            <person name="Wang K."/>
            <person name="Chen L.Y."/>
            <person name="Shirley N."/>
            <person name="Lin Y.R."/>
            <person name="Liu L.Y."/>
            <person name="Hernandez A.G."/>
            <person name="Wright C.L."/>
            <person name="Bulone V."/>
            <person name="Tuskan G.A."/>
            <person name="Heath K."/>
            <person name="Zee F."/>
            <person name="Moore P.H."/>
            <person name="Sunkar R."/>
            <person name="Leebens-Mack J.H."/>
            <person name="Mockler T."/>
            <person name="Bennetzen J.L."/>
            <person name="Freeling M."/>
            <person name="Sankoff D."/>
            <person name="Paterson A.H."/>
            <person name="Zhu X."/>
            <person name="Yang X."/>
            <person name="Smith J.A."/>
            <person name="Cushman J.C."/>
            <person name="Paull R.E."/>
            <person name="Yu Q."/>
        </authorList>
    </citation>
    <scope>NUCLEOTIDE SEQUENCE [LARGE SCALE GENOMIC DNA]</scope>
    <source>
        <strain evidence="4">cv. F153</strain>
    </source>
</reference>
<evidence type="ECO:0000256" key="1">
    <source>
        <dbReference type="ARBA" id="ARBA00022737"/>
    </source>
</evidence>
<dbReference type="Pfam" id="PF13041">
    <property type="entry name" value="PPR_2"/>
    <property type="match status" value="1"/>
</dbReference>
<dbReference type="RefSeq" id="XP_020098479.1">
    <property type="nucleotide sequence ID" value="XM_020242890.1"/>
</dbReference>
<reference evidence="5 6" key="2">
    <citation type="submission" date="2025-04" db="UniProtKB">
        <authorList>
            <consortium name="RefSeq"/>
        </authorList>
    </citation>
    <scope>IDENTIFICATION</scope>
    <source>
        <tissue evidence="5 6">Leaf</tissue>
    </source>
</reference>
<dbReference type="InterPro" id="IPR046960">
    <property type="entry name" value="PPR_At4g14850-like_plant"/>
</dbReference>
<evidence type="ECO:0000256" key="2">
    <source>
        <dbReference type="ARBA" id="ARBA00022946"/>
    </source>
</evidence>
<dbReference type="RefSeq" id="XP_020098480.1">
    <property type="nucleotide sequence ID" value="XM_020242891.1"/>
</dbReference>
<proteinExistence type="predicted"/>
<keyword evidence="1" id="KW-0677">Repeat</keyword>
<evidence type="ECO:0000256" key="3">
    <source>
        <dbReference type="PROSITE-ProRule" id="PRU00708"/>
    </source>
</evidence>
<dbReference type="InterPro" id="IPR002885">
    <property type="entry name" value="PPR_rpt"/>
</dbReference>
<protein>
    <submittedName>
        <fullName evidence="5 6">Pentatricopeptide repeat-containing protein At3g25970</fullName>
    </submittedName>
</protein>
<evidence type="ECO:0000313" key="5">
    <source>
        <dbReference type="RefSeq" id="XP_020098479.1"/>
    </source>
</evidence>
<dbReference type="Gene3D" id="1.25.40.10">
    <property type="entry name" value="Tetratricopeptide repeat domain"/>
    <property type="match status" value="5"/>
</dbReference>
<name>A0A6P5FRA0_ANACO</name>
<dbReference type="OrthoDB" id="736767at2759"/>
<dbReference type="Gramene" id="Aco005676.1.mrna1">
    <property type="protein sequence ID" value="Aco005676.1.mrna1.cds1"/>
    <property type="gene ID" value="Aco005676.1.path1"/>
</dbReference>
<dbReference type="AlphaFoldDB" id="A0A6P5FRA0"/>